<evidence type="ECO:0000256" key="2">
    <source>
        <dbReference type="ARBA" id="ARBA00022989"/>
    </source>
</evidence>
<dbReference type="PANTHER" id="PTHR23547:SF1">
    <property type="entry name" value="MAJOR FACILITATOR SUPERFAMILY MFS_1"/>
    <property type="match status" value="1"/>
</dbReference>
<feature type="transmembrane region" description="Helical" evidence="4">
    <location>
        <begin position="374"/>
        <end position="397"/>
    </location>
</feature>
<comment type="caution">
    <text evidence="5">The sequence shown here is derived from an EMBL/GenBank/DDBJ whole genome shotgun (WGS) entry which is preliminary data.</text>
</comment>
<sequence length="411" mass="44652">MANIRDYIAVTAAYWGFTLTDGALRMLVLLHFHALGYSPLDLAFLFLLYEAMGVVTNFLGGWIGTRFGLRSTLYAGLTTQIVALTALSFLNPGWVGIMSVAYVMGAQALSGVAKDLTKMSSKSAVKLVVKETEGSNNLLFKWVALLTGSKNALKGVGFLMGGLLLEYLGFQQALWAMAAGLVLILITVIVVIRQELGKAKRKIKGAELFSKSREINYLSFARVFLFASRDVWFVVGLPIYLYSSLNWRFDQVSAFMALWIVGYGIIQAVVPRFTRKIDSNLEGARSARRWAGGLLLVMLALTAALQEGVLSPVEQDMVLLGGLLFFGGVFAVNSALHSYLIVAYAERETVALSVGFYYMANAVGRFAGTLLSGLAFQLGGLGFCLAVSAFMVLVAWLSMFPLSRVADPKTA</sequence>
<dbReference type="Proteomes" id="UP000256845">
    <property type="component" value="Unassembled WGS sequence"/>
</dbReference>
<name>A0A3D9HHZ7_9PROT</name>
<dbReference type="OrthoDB" id="186809at2"/>
<evidence type="ECO:0000313" key="6">
    <source>
        <dbReference type="Proteomes" id="UP000256845"/>
    </source>
</evidence>
<dbReference type="Pfam" id="PF07690">
    <property type="entry name" value="MFS_1"/>
    <property type="match status" value="1"/>
</dbReference>
<dbReference type="PANTHER" id="PTHR23547">
    <property type="entry name" value="MAJOR FACILITATOR SUPERFAMILY DOMAIN, GENERAL SUBSTRATE TRANSPORTER"/>
    <property type="match status" value="1"/>
</dbReference>
<dbReference type="RefSeq" id="WP_115937257.1">
    <property type="nucleotide sequence ID" value="NZ_QRDW01000006.1"/>
</dbReference>
<evidence type="ECO:0000256" key="1">
    <source>
        <dbReference type="ARBA" id="ARBA00022692"/>
    </source>
</evidence>
<dbReference type="NCBIfam" id="NF033734">
    <property type="entry name" value="MFS_ArsJ"/>
    <property type="match status" value="1"/>
</dbReference>
<keyword evidence="2 4" id="KW-1133">Transmembrane helix</keyword>
<protein>
    <submittedName>
        <fullName evidence="5">MFS transporter</fullName>
    </submittedName>
</protein>
<dbReference type="AlphaFoldDB" id="A0A3D9HHZ7"/>
<feature type="transmembrane region" description="Helical" evidence="4">
    <location>
        <begin position="252"/>
        <end position="270"/>
    </location>
</feature>
<feature type="transmembrane region" description="Helical" evidence="4">
    <location>
        <begin position="174"/>
        <end position="192"/>
    </location>
</feature>
<keyword evidence="3 4" id="KW-0472">Membrane</keyword>
<dbReference type="InterPro" id="IPR047769">
    <property type="entry name" value="MFS_ArsJ"/>
</dbReference>
<dbReference type="InterPro" id="IPR011701">
    <property type="entry name" value="MFS"/>
</dbReference>
<proteinExistence type="predicted"/>
<feature type="transmembrane region" description="Helical" evidence="4">
    <location>
        <begin position="290"/>
        <end position="306"/>
    </location>
</feature>
<keyword evidence="1 4" id="KW-0812">Transmembrane</keyword>
<reference evidence="5 6" key="1">
    <citation type="submission" date="2018-07" db="EMBL/GenBank/DDBJ databases">
        <title>Genomic Encyclopedia of Type Strains, Phase III (KMG-III): the genomes of soil and plant-associated and newly described type strains.</title>
        <authorList>
            <person name="Whitman W."/>
        </authorList>
    </citation>
    <scope>NUCLEOTIDE SEQUENCE [LARGE SCALE GENOMIC DNA]</scope>
    <source>
        <strain evidence="5 6">CECT 8488</strain>
    </source>
</reference>
<dbReference type="GO" id="GO:0022857">
    <property type="term" value="F:transmembrane transporter activity"/>
    <property type="evidence" value="ECO:0007669"/>
    <property type="project" value="InterPro"/>
</dbReference>
<dbReference type="Gene3D" id="1.20.1250.20">
    <property type="entry name" value="MFS general substrate transporter like domains"/>
    <property type="match status" value="2"/>
</dbReference>
<organism evidence="5 6">
    <name type="scientific">Aestuariispira insulae</name>
    <dbReference type="NCBI Taxonomy" id="1461337"/>
    <lineage>
        <taxon>Bacteria</taxon>
        <taxon>Pseudomonadati</taxon>
        <taxon>Pseudomonadota</taxon>
        <taxon>Alphaproteobacteria</taxon>
        <taxon>Rhodospirillales</taxon>
        <taxon>Kiloniellaceae</taxon>
        <taxon>Aestuariispira</taxon>
    </lineage>
</organism>
<dbReference type="SUPFAM" id="SSF103473">
    <property type="entry name" value="MFS general substrate transporter"/>
    <property type="match status" value="1"/>
</dbReference>
<feature type="transmembrane region" description="Helical" evidence="4">
    <location>
        <begin position="220"/>
        <end position="240"/>
    </location>
</feature>
<feature type="transmembrane region" description="Helical" evidence="4">
    <location>
        <begin position="42"/>
        <end position="60"/>
    </location>
</feature>
<feature type="transmembrane region" description="Helical" evidence="4">
    <location>
        <begin position="7"/>
        <end position="30"/>
    </location>
</feature>
<evidence type="ECO:0000256" key="3">
    <source>
        <dbReference type="ARBA" id="ARBA00023136"/>
    </source>
</evidence>
<gene>
    <name evidence="5" type="ORF">DFP90_10622</name>
</gene>
<dbReference type="InterPro" id="IPR036259">
    <property type="entry name" value="MFS_trans_sf"/>
</dbReference>
<evidence type="ECO:0000313" key="5">
    <source>
        <dbReference type="EMBL" id="RED49045.1"/>
    </source>
</evidence>
<dbReference type="EMBL" id="QRDW01000006">
    <property type="protein sequence ID" value="RED49045.1"/>
    <property type="molecule type" value="Genomic_DNA"/>
</dbReference>
<feature type="transmembrane region" description="Helical" evidence="4">
    <location>
        <begin position="349"/>
        <end position="368"/>
    </location>
</feature>
<evidence type="ECO:0000256" key="4">
    <source>
        <dbReference type="SAM" id="Phobius"/>
    </source>
</evidence>
<feature type="transmembrane region" description="Helical" evidence="4">
    <location>
        <begin position="318"/>
        <end position="342"/>
    </location>
</feature>
<accession>A0A3D9HHZ7</accession>
<keyword evidence="6" id="KW-1185">Reference proteome</keyword>